<evidence type="ECO:0000256" key="8">
    <source>
        <dbReference type="ARBA" id="ARBA00013025"/>
    </source>
</evidence>
<dbReference type="GO" id="GO:0005737">
    <property type="term" value="C:cytoplasm"/>
    <property type="evidence" value="ECO:0007669"/>
    <property type="project" value="TreeGrafter"/>
</dbReference>
<dbReference type="EC" id="6.3.2.17" evidence="8"/>
<comment type="function">
    <text evidence="2">Functions in two distinct reactions of the de novo folate biosynthetic pathway. Catalyzes the addition of a glutamate residue to dihydropteroate (7,8-dihydropteroate or H2Pte) to form dihydrofolate (7,8-dihydrofolate monoglutamate or H2Pte-Glu). Also catalyzes successive additions of L-glutamate to tetrahydrofolate or 10-formyltetrahydrofolate or 5,10-methylenetetrahydrofolate, leading to folylpolyglutamate derivatives.</text>
</comment>
<comment type="similarity">
    <text evidence="5 23">Belongs to the folylpolyglutamate synthase family.</text>
</comment>
<evidence type="ECO:0000256" key="18">
    <source>
        <dbReference type="ARBA" id="ARBA00032510"/>
    </source>
</evidence>
<keyword evidence="27" id="KW-1185">Reference proteome</keyword>
<comment type="subunit">
    <text evidence="6">Monomer.</text>
</comment>
<evidence type="ECO:0000256" key="2">
    <source>
        <dbReference type="ARBA" id="ARBA00002714"/>
    </source>
</evidence>
<evidence type="ECO:0000256" key="15">
    <source>
        <dbReference type="ARBA" id="ARBA00022909"/>
    </source>
</evidence>
<evidence type="ECO:0000256" key="6">
    <source>
        <dbReference type="ARBA" id="ARBA00011245"/>
    </source>
</evidence>
<comment type="caution">
    <text evidence="26">The sequence shown here is derived from an EMBL/GenBank/DDBJ whole genome shotgun (WGS) entry which is preliminary data.</text>
</comment>
<evidence type="ECO:0000256" key="7">
    <source>
        <dbReference type="ARBA" id="ARBA00013023"/>
    </source>
</evidence>
<evidence type="ECO:0000256" key="9">
    <source>
        <dbReference type="ARBA" id="ARBA00019357"/>
    </source>
</evidence>
<dbReference type="GO" id="GO:0004326">
    <property type="term" value="F:tetrahydrofolylpolyglutamate synthase activity"/>
    <property type="evidence" value="ECO:0007669"/>
    <property type="project" value="UniProtKB-EC"/>
</dbReference>
<comment type="pathway">
    <text evidence="4">Cofactor biosynthesis; tetrahydrofolylpolyglutamate biosynthesis.</text>
</comment>
<dbReference type="PANTHER" id="PTHR11136:SF0">
    <property type="entry name" value="DIHYDROFOLATE SYNTHETASE-RELATED"/>
    <property type="match status" value="1"/>
</dbReference>
<evidence type="ECO:0000256" key="14">
    <source>
        <dbReference type="ARBA" id="ARBA00022842"/>
    </source>
</evidence>
<keyword evidence="13 23" id="KW-0067">ATP-binding</keyword>
<dbReference type="UniPathway" id="UPA00077">
    <property type="reaction ID" value="UER00157"/>
</dbReference>
<dbReference type="GO" id="GO:0046654">
    <property type="term" value="P:tetrahydrofolate biosynthetic process"/>
    <property type="evidence" value="ECO:0007669"/>
    <property type="project" value="UniProtKB-UniPathway"/>
</dbReference>
<dbReference type="InterPro" id="IPR013221">
    <property type="entry name" value="Mur_ligase_cen"/>
</dbReference>
<comment type="catalytic activity">
    <reaction evidence="21">
        <text>(6R)-5,10-methylenetetrahydrofolyl-(gamma-L-Glu)(n) + L-glutamate + ATP = (6R)-5,10-methylenetetrahydrofolyl-(gamma-L-Glu)(n+1) + ADP + phosphate + H(+)</text>
        <dbReference type="Rhea" id="RHEA:51912"/>
        <dbReference type="Rhea" id="RHEA-COMP:13257"/>
        <dbReference type="Rhea" id="RHEA-COMP:13258"/>
        <dbReference type="ChEBI" id="CHEBI:15378"/>
        <dbReference type="ChEBI" id="CHEBI:29985"/>
        <dbReference type="ChEBI" id="CHEBI:30616"/>
        <dbReference type="ChEBI" id="CHEBI:43474"/>
        <dbReference type="ChEBI" id="CHEBI:136572"/>
        <dbReference type="ChEBI" id="CHEBI:456216"/>
        <dbReference type="EC" id="6.3.2.17"/>
    </reaction>
</comment>
<sequence>MNQELNSTGPQNLQQWLDYLLLQHPVEIDLGLDRLNLVALPSKLHQLNSKVITVAGTNGKGSSCALLEQILIAAGYRVGVYSSPHLIDYRERVRVDGEMLSESQHCQAFEYIESVRKDVSLTYFEMGTLAAFHLFKQQTLDFVILEVGLGGRFDATNIVDSDIALVTTIAHDHEAWLGKDLMLVGLEKAGIFRAGKPAVIGDPNIVSSVTAHATELGCQLRHAGKNFEQTIDADSWHYKGPGLQIDNLPIGMLPLQNAAAVLAVVELLELDLAPQLIRDCVKNWRVSGRLQVVAHKPMVIVDVAHNVQSAAYLAGQLRQLQHTHPQANILAVCAMLNDKDHAQSIMELDSVISSWFIAGIDAPRGDDGSKLYSQLEALSIPIENRSRHVSIMAAYDRAIGVSNASDIVVVFGSFYTVAAVLEHI</sequence>
<dbReference type="SUPFAM" id="SSF53244">
    <property type="entry name" value="MurD-like peptide ligases, peptide-binding domain"/>
    <property type="match status" value="1"/>
</dbReference>
<dbReference type="PROSITE" id="PS01012">
    <property type="entry name" value="FOLYLPOLYGLU_SYNT_2"/>
    <property type="match status" value="1"/>
</dbReference>
<evidence type="ECO:0000256" key="22">
    <source>
        <dbReference type="ARBA" id="ARBA00049161"/>
    </source>
</evidence>
<dbReference type="PIRSF" id="PIRSF001563">
    <property type="entry name" value="Folylpolyglu_synth"/>
    <property type="match status" value="1"/>
</dbReference>
<protein>
    <recommendedName>
        <fullName evidence="9">Dihydrofolate synthase/folylpolyglutamate synthase</fullName>
        <ecNumber evidence="7">6.3.2.12</ecNumber>
        <ecNumber evidence="8">6.3.2.17</ecNumber>
    </recommendedName>
    <alternativeName>
        <fullName evidence="18">Folylpoly-gamma-glutamate synthetase-dihydrofolate synthetase</fullName>
    </alternativeName>
    <alternativeName>
        <fullName evidence="16">Folylpolyglutamate synthetase</fullName>
    </alternativeName>
    <alternativeName>
        <fullName evidence="17">Tetrahydrofolylpolyglutamate synthase</fullName>
    </alternativeName>
</protein>
<keyword evidence="14" id="KW-0460">Magnesium</keyword>
<accession>A0A420EFW6</accession>
<proteinExistence type="inferred from homology"/>
<keyword evidence="12 23" id="KW-0547">Nucleotide-binding</keyword>
<evidence type="ECO:0000256" key="17">
    <source>
        <dbReference type="ARBA" id="ARBA00030592"/>
    </source>
</evidence>
<dbReference type="InterPro" id="IPR018109">
    <property type="entry name" value="Folylpolyglutamate_synth_CS"/>
</dbReference>
<evidence type="ECO:0000256" key="21">
    <source>
        <dbReference type="ARBA" id="ARBA00049035"/>
    </source>
</evidence>
<dbReference type="RefSeq" id="WP_120353607.1">
    <property type="nucleotide sequence ID" value="NZ_RAQO01000004.1"/>
</dbReference>
<comment type="pathway">
    <text evidence="3">Cofactor biosynthesis; tetrahydrofolate biosynthesis; 7,8-dihydrofolate from 2-amino-4-hydroxy-6-hydroxymethyl-7,8-dihydropteridine diphosphate and 4-aminobenzoate: step 2/2.</text>
</comment>
<dbReference type="FunFam" id="3.40.1190.10:FF:000004">
    <property type="entry name" value="Dihydrofolate synthase/folylpolyglutamate synthase"/>
    <property type="match status" value="1"/>
</dbReference>
<gene>
    <name evidence="26" type="ORF">DBZ36_03810</name>
</gene>
<keyword evidence="11" id="KW-0479">Metal-binding</keyword>
<comment type="cofactor">
    <cofactor evidence="1">
        <name>Mg(2+)</name>
        <dbReference type="ChEBI" id="CHEBI:18420"/>
    </cofactor>
</comment>
<evidence type="ECO:0000256" key="1">
    <source>
        <dbReference type="ARBA" id="ARBA00001946"/>
    </source>
</evidence>
<evidence type="ECO:0000256" key="13">
    <source>
        <dbReference type="ARBA" id="ARBA00022840"/>
    </source>
</evidence>
<dbReference type="NCBIfam" id="NF008101">
    <property type="entry name" value="PRK10846.1"/>
    <property type="match status" value="1"/>
</dbReference>
<evidence type="ECO:0000256" key="3">
    <source>
        <dbReference type="ARBA" id="ARBA00004799"/>
    </source>
</evidence>
<dbReference type="NCBIfam" id="TIGR01499">
    <property type="entry name" value="folC"/>
    <property type="match status" value="1"/>
</dbReference>
<dbReference type="Gene3D" id="3.90.190.20">
    <property type="entry name" value="Mur ligase, C-terminal domain"/>
    <property type="match status" value="1"/>
</dbReference>
<dbReference type="GO" id="GO:0005524">
    <property type="term" value="F:ATP binding"/>
    <property type="evidence" value="ECO:0007669"/>
    <property type="project" value="UniProtKB-KW"/>
</dbReference>
<evidence type="ECO:0000256" key="4">
    <source>
        <dbReference type="ARBA" id="ARBA00005150"/>
    </source>
</evidence>
<dbReference type="Pfam" id="PF02875">
    <property type="entry name" value="Mur_ligase_C"/>
    <property type="match status" value="1"/>
</dbReference>
<organism evidence="26 27">
    <name type="scientific">Alginatibacterium sediminis</name>
    <dbReference type="NCBI Taxonomy" id="2164068"/>
    <lineage>
        <taxon>Bacteria</taxon>
        <taxon>Pseudomonadati</taxon>
        <taxon>Pseudomonadota</taxon>
        <taxon>Gammaproteobacteria</taxon>
        <taxon>Alteromonadales</taxon>
        <taxon>Alteromonadaceae</taxon>
        <taxon>Alginatibacterium</taxon>
    </lineage>
</organism>
<evidence type="ECO:0000256" key="19">
    <source>
        <dbReference type="ARBA" id="ARBA00047493"/>
    </source>
</evidence>
<dbReference type="InterPro" id="IPR004101">
    <property type="entry name" value="Mur_ligase_C"/>
</dbReference>
<comment type="catalytic activity">
    <reaction evidence="22">
        <text>7,8-dihydropteroate + L-glutamate + ATP = 7,8-dihydrofolate + ADP + phosphate + H(+)</text>
        <dbReference type="Rhea" id="RHEA:23584"/>
        <dbReference type="ChEBI" id="CHEBI:15378"/>
        <dbReference type="ChEBI" id="CHEBI:17839"/>
        <dbReference type="ChEBI" id="CHEBI:29985"/>
        <dbReference type="ChEBI" id="CHEBI:30616"/>
        <dbReference type="ChEBI" id="CHEBI:43474"/>
        <dbReference type="ChEBI" id="CHEBI:57451"/>
        <dbReference type="ChEBI" id="CHEBI:456216"/>
        <dbReference type="EC" id="6.3.2.12"/>
    </reaction>
</comment>
<reference evidence="26 27" key="1">
    <citation type="submission" date="2018-09" db="EMBL/GenBank/DDBJ databases">
        <authorList>
            <person name="Wang Z."/>
        </authorList>
    </citation>
    <scope>NUCLEOTIDE SEQUENCE [LARGE SCALE GENOMIC DNA]</scope>
    <source>
        <strain evidence="26 27">ALS 81</strain>
    </source>
</reference>
<comment type="catalytic activity">
    <reaction evidence="19">
        <text>(6S)-5,6,7,8-tetrahydrofolyl-(gamma-L-Glu)(n) + L-glutamate + ATP = (6S)-5,6,7,8-tetrahydrofolyl-(gamma-L-Glu)(n+1) + ADP + phosphate + H(+)</text>
        <dbReference type="Rhea" id="RHEA:10580"/>
        <dbReference type="Rhea" id="RHEA-COMP:14738"/>
        <dbReference type="Rhea" id="RHEA-COMP:14740"/>
        <dbReference type="ChEBI" id="CHEBI:15378"/>
        <dbReference type="ChEBI" id="CHEBI:29985"/>
        <dbReference type="ChEBI" id="CHEBI:30616"/>
        <dbReference type="ChEBI" id="CHEBI:43474"/>
        <dbReference type="ChEBI" id="CHEBI:141005"/>
        <dbReference type="ChEBI" id="CHEBI:456216"/>
        <dbReference type="EC" id="6.3.2.17"/>
    </reaction>
</comment>
<dbReference type="PROSITE" id="PS01011">
    <property type="entry name" value="FOLYLPOLYGLU_SYNT_1"/>
    <property type="match status" value="1"/>
</dbReference>
<evidence type="ECO:0000313" key="26">
    <source>
        <dbReference type="EMBL" id="RKF19602.1"/>
    </source>
</evidence>
<name>A0A420EFW6_9ALTE</name>
<evidence type="ECO:0000313" key="27">
    <source>
        <dbReference type="Proteomes" id="UP000286482"/>
    </source>
</evidence>
<feature type="domain" description="Mur ligase C-terminal" evidence="24">
    <location>
        <begin position="288"/>
        <end position="414"/>
    </location>
</feature>
<evidence type="ECO:0000256" key="12">
    <source>
        <dbReference type="ARBA" id="ARBA00022741"/>
    </source>
</evidence>
<feature type="domain" description="Mur ligase central" evidence="25">
    <location>
        <begin position="54"/>
        <end position="239"/>
    </location>
</feature>
<dbReference type="InterPro" id="IPR001645">
    <property type="entry name" value="Folylpolyglutamate_synth"/>
</dbReference>
<dbReference type="PANTHER" id="PTHR11136">
    <property type="entry name" value="FOLYLPOLYGLUTAMATE SYNTHASE-RELATED"/>
    <property type="match status" value="1"/>
</dbReference>
<dbReference type="OrthoDB" id="9809356at2"/>
<evidence type="ECO:0000256" key="10">
    <source>
        <dbReference type="ARBA" id="ARBA00022598"/>
    </source>
</evidence>
<evidence type="ECO:0000259" key="24">
    <source>
        <dbReference type="Pfam" id="PF02875"/>
    </source>
</evidence>
<dbReference type="Pfam" id="PF08245">
    <property type="entry name" value="Mur_ligase_M"/>
    <property type="match status" value="1"/>
</dbReference>
<dbReference type="SUPFAM" id="SSF53623">
    <property type="entry name" value="MurD-like peptide ligases, catalytic domain"/>
    <property type="match status" value="1"/>
</dbReference>
<dbReference type="GO" id="GO:0008841">
    <property type="term" value="F:dihydrofolate synthase activity"/>
    <property type="evidence" value="ECO:0007669"/>
    <property type="project" value="UniProtKB-EC"/>
</dbReference>
<dbReference type="EMBL" id="RAQO01000004">
    <property type="protein sequence ID" value="RKF19602.1"/>
    <property type="molecule type" value="Genomic_DNA"/>
</dbReference>
<evidence type="ECO:0000256" key="5">
    <source>
        <dbReference type="ARBA" id="ARBA00008276"/>
    </source>
</evidence>
<keyword evidence="15" id="KW-0289">Folate biosynthesis</keyword>
<dbReference type="InterPro" id="IPR036615">
    <property type="entry name" value="Mur_ligase_C_dom_sf"/>
</dbReference>
<dbReference type="EC" id="6.3.2.12" evidence="7"/>
<evidence type="ECO:0000256" key="16">
    <source>
        <dbReference type="ARBA" id="ARBA00030048"/>
    </source>
</evidence>
<evidence type="ECO:0000256" key="23">
    <source>
        <dbReference type="PIRNR" id="PIRNR001563"/>
    </source>
</evidence>
<dbReference type="GO" id="GO:0046872">
    <property type="term" value="F:metal ion binding"/>
    <property type="evidence" value="ECO:0007669"/>
    <property type="project" value="UniProtKB-KW"/>
</dbReference>
<evidence type="ECO:0000259" key="25">
    <source>
        <dbReference type="Pfam" id="PF08245"/>
    </source>
</evidence>
<dbReference type="Gene3D" id="3.40.1190.10">
    <property type="entry name" value="Mur-like, catalytic domain"/>
    <property type="match status" value="1"/>
</dbReference>
<dbReference type="AlphaFoldDB" id="A0A420EFW6"/>
<keyword evidence="10 23" id="KW-0436">Ligase</keyword>
<comment type="catalytic activity">
    <reaction evidence="20">
        <text>10-formyltetrahydrofolyl-(gamma-L-Glu)(n) + L-glutamate + ATP = 10-formyltetrahydrofolyl-(gamma-L-Glu)(n+1) + ADP + phosphate + H(+)</text>
        <dbReference type="Rhea" id="RHEA:51904"/>
        <dbReference type="Rhea" id="RHEA-COMP:13088"/>
        <dbReference type="Rhea" id="RHEA-COMP:14300"/>
        <dbReference type="ChEBI" id="CHEBI:15378"/>
        <dbReference type="ChEBI" id="CHEBI:29985"/>
        <dbReference type="ChEBI" id="CHEBI:30616"/>
        <dbReference type="ChEBI" id="CHEBI:43474"/>
        <dbReference type="ChEBI" id="CHEBI:134413"/>
        <dbReference type="ChEBI" id="CHEBI:456216"/>
        <dbReference type="EC" id="6.3.2.17"/>
    </reaction>
</comment>
<dbReference type="GO" id="GO:0046656">
    <property type="term" value="P:folic acid biosynthetic process"/>
    <property type="evidence" value="ECO:0007669"/>
    <property type="project" value="UniProtKB-KW"/>
</dbReference>
<evidence type="ECO:0000256" key="11">
    <source>
        <dbReference type="ARBA" id="ARBA00022723"/>
    </source>
</evidence>
<dbReference type="InterPro" id="IPR036565">
    <property type="entry name" value="Mur-like_cat_sf"/>
</dbReference>
<dbReference type="Proteomes" id="UP000286482">
    <property type="component" value="Unassembled WGS sequence"/>
</dbReference>
<evidence type="ECO:0000256" key="20">
    <source>
        <dbReference type="ARBA" id="ARBA00047808"/>
    </source>
</evidence>